<dbReference type="PANTHER" id="PTHR43390">
    <property type="entry name" value="SIGNAL PEPTIDASE I"/>
    <property type="match status" value="1"/>
</dbReference>
<evidence type="ECO:0000313" key="6">
    <source>
        <dbReference type="Proteomes" id="UP000607559"/>
    </source>
</evidence>
<reference evidence="5" key="1">
    <citation type="journal article" date="2014" name="Int. J. Syst. Evol. Microbiol.">
        <title>Complete genome sequence of Corynebacterium casei LMG S-19264T (=DSM 44701T), isolated from a smear-ripened cheese.</title>
        <authorList>
            <consortium name="US DOE Joint Genome Institute (JGI-PGF)"/>
            <person name="Walter F."/>
            <person name="Albersmeier A."/>
            <person name="Kalinowski J."/>
            <person name="Ruckert C."/>
        </authorList>
    </citation>
    <scope>NUCLEOTIDE SEQUENCE</scope>
    <source>
        <strain evidence="5">CGMCC 1.15448</strain>
    </source>
</reference>
<evidence type="ECO:0000256" key="2">
    <source>
        <dbReference type="ARBA" id="ARBA00019232"/>
    </source>
</evidence>
<dbReference type="Proteomes" id="UP000607559">
    <property type="component" value="Unassembled WGS sequence"/>
</dbReference>
<comment type="similarity">
    <text evidence="1 3">Belongs to the peptidase S26 family.</text>
</comment>
<dbReference type="GO" id="GO:0016020">
    <property type="term" value="C:membrane"/>
    <property type="evidence" value="ECO:0007669"/>
    <property type="project" value="UniProtKB-SubCell"/>
</dbReference>
<keyword evidence="3" id="KW-0378">Hydrolase</keyword>
<dbReference type="EC" id="3.4.21.89" evidence="3"/>
<evidence type="ECO:0000256" key="1">
    <source>
        <dbReference type="ARBA" id="ARBA00009370"/>
    </source>
</evidence>
<dbReference type="Pfam" id="PF10502">
    <property type="entry name" value="Peptidase_S26"/>
    <property type="match status" value="1"/>
</dbReference>
<evidence type="ECO:0000313" key="5">
    <source>
        <dbReference type="EMBL" id="GGB21799.1"/>
    </source>
</evidence>
<comment type="caution">
    <text evidence="5">The sequence shown here is derived from an EMBL/GenBank/DDBJ whole genome shotgun (WGS) entry which is preliminary data.</text>
</comment>
<dbReference type="PRINTS" id="PR00727">
    <property type="entry name" value="LEADERPTASE"/>
</dbReference>
<dbReference type="SUPFAM" id="SSF51306">
    <property type="entry name" value="LexA/Signal peptidase"/>
    <property type="match status" value="1"/>
</dbReference>
<gene>
    <name evidence="5" type="ORF">GCM10011511_52050</name>
</gene>
<evidence type="ECO:0000259" key="4">
    <source>
        <dbReference type="Pfam" id="PF10502"/>
    </source>
</evidence>
<dbReference type="CDD" id="cd06530">
    <property type="entry name" value="S26_SPase_I"/>
    <property type="match status" value="1"/>
</dbReference>
<dbReference type="EMBL" id="BMJC01000006">
    <property type="protein sequence ID" value="GGB21799.1"/>
    <property type="molecule type" value="Genomic_DNA"/>
</dbReference>
<organism evidence="5 6">
    <name type="scientific">Puia dinghuensis</name>
    <dbReference type="NCBI Taxonomy" id="1792502"/>
    <lineage>
        <taxon>Bacteria</taxon>
        <taxon>Pseudomonadati</taxon>
        <taxon>Bacteroidota</taxon>
        <taxon>Chitinophagia</taxon>
        <taxon>Chitinophagales</taxon>
        <taxon>Chitinophagaceae</taxon>
        <taxon>Puia</taxon>
    </lineage>
</organism>
<proteinExistence type="inferred from homology"/>
<evidence type="ECO:0000256" key="3">
    <source>
        <dbReference type="RuleBase" id="RU362042"/>
    </source>
</evidence>
<reference evidence="5" key="2">
    <citation type="submission" date="2020-09" db="EMBL/GenBank/DDBJ databases">
        <authorList>
            <person name="Sun Q."/>
            <person name="Zhou Y."/>
        </authorList>
    </citation>
    <scope>NUCLEOTIDE SEQUENCE</scope>
    <source>
        <strain evidence="5">CGMCC 1.15448</strain>
    </source>
</reference>
<dbReference type="GO" id="GO:0009003">
    <property type="term" value="F:signal peptidase activity"/>
    <property type="evidence" value="ECO:0007669"/>
    <property type="project" value="UniProtKB-EC"/>
</dbReference>
<feature type="domain" description="Peptidase S26" evidence="4">
    <location>
        <begin position="41"/>
        <end position="212"/>
    </location>
</feature>
<dbReference type="InterPro" id="IPR036286">
    <property type="entry name" value="LexA/Signal_pep-like_sf"/>
</dbReference>
<dbReference type="NCBIfam" id="TIGR02227">
    <property type="entry name" value="sigpep_I_bact"/>
    <property type="match status" value="1"/>
</dbReference>
<dbReference type="Gene3D" id="2.10.109.10">
    <property type="entry name" value="Umud Fragment, subunit A"/>
    <property type="match status" value="1"/>
</dbReference>
<keyword evidence="6" id="KW-1185">Reference proteome</keyword>
<protein>
    <recommendedName>
        <fullName evidence="2 3">Signal peptidase I</fullName>
        <ecNumber evidence="3">3.4.21.89</ecNumber>
    </recommendedName>
</protein>
<dbReference type="GO" id="GO:0006465">
    <property type="term" value="P:signal peptide processing"/>
    <property type="evidence" value="ECO:0007669"/>
    <property type="project" value="InterPro"/>
</dbReference>
<keyword evidence="3" id="KW-0645">Protease</keyword>
<dbReference type="InterPro" id="IPR019533">
    <property type="entry name" value="Peptidase_S26"/>
</dbReference>
<dbReference type="PANTHER" id="PTHR43390:SF1">
    <property type="entry name" value="CHLOROPLAST PROCESSING PEPTIDASE"/>
    <property type="match status" value="1"/>
</dbReference>
<comment type="catalytic activity">
    <reaction evidence="3">
        <text>Cleavage of hydrophobic, N-terminal signal or leader sequences from secreted and periplasmic proteins.</text>
        <dbReference type="EC" id="3.4.21.89"/>
    </reaction>
</comment>
<dbReference type="GO" id="GO:0004252">
    <property type="term" value="F:serine-type endopeptidase activity"/>
    <property type="evidence" value="ECO:0007669"/>
    <property type="project" value="InterPro"/>
</dbReference>
<accession>A0A8J2UIK5</accession>
<dbReference type="InterPro" id="IPR000223">
    <property type="entry name" value="Pept_S26A_signal_pept_1"/>
</dbReference>
<dbReference type="AlphaFoldDB" id="A0A8J2UIK5"/>
<name>A0A8J2UIK5_9BACT</name>
<comment type="subcellular location">
    <subcellularLocation>
        <location evidence="3">Membrane</location>
        <topology evidence="3">Single-pass type II membrane protein</topology>
    </subcellularLocation>
</comment>
<sequence length="215" mass="24625">MLKKIEVLLHGCNLRILRRVKPLHLKPLILWPIQFEGESFFTTNLKTPKRFDLIAYRAIIPDRGITTLVHRVCGVPGDVAEMKAGTLYVNGKDVDADLSLKQIYKVSTKYAGALEYKEAEAFIIPPYTDTVYIPLEDDKVKKDQLPCQRYVLPAGLRDDGIFRIYQKNWNRDNFGPLRVPSDKFFVLGDNRGHAMDSRYIGLIAQDKVMGTVLWK</sequence>